<name>A0ACC2VF39_9TREE</name>
<gene>
    <name evidence="1" type="ORF">QFC21_004705</name>
</gene>
<reference evidence="1" key="1">
    <citation type="submission" date="2023-04" db="EMBL/GenBank/DDBJ databases">
        <title>Draft Genome sequencing of Naganishia species isolated from polar environments using Oxford Nanopore Technology.</title>
        <authorList>
            <person name="Leo P."/>
            <person name="Venkateswaran K."/>
        </authorList>
    </citation>
    <scope>NUCLEOTIDE SEQUENCE</scope>
    <source>
        <strain evidence="1">MNA-CCFEE 5423</strain>
    </source>
</reference>
<sequence length="407" mass="45990">MDALLSEITNKRKDLQDPVGSSRANKYMRKGDIERAREEEERKQRAEEEKKKREARDAKDKERNARLNVVRNRTGATSKSPAVGTPGADDSDAPSKPEAFNISSAECIRRLRAKGEPILLFGETEKERRFRLRALELLEERGGSTAQGQNEFKKFLEEAETGLSMKEEEKKRQPAAAAAKSTKSRDDTADGTPGAGNEYEETAAQKSKAVSTTEGEEQVLDLNLVKTDPRKVYPLIYYALKKVLREWADFLDERPGEFLGAEDRDMLIRVFTVRSDDIKRSVQGKNAAATQAQTAEYLKPLFKQLRNRALEHDVLRLLAEIIHYMQKREYQAANDAYLRLSIGNAAWPIGVTMVGIHERSAREKIGQDSVAHVLNDEVSRKYIQSVKRLLTFAQTIRPPSDIAHMMG</sequence>
<proteinExistence type="predicted"/>
<dbReference type="Proteomes" id="UP001227268">
    <property type="component" value="Unassembled WGS sequence"/>
</dbReference>
<organism evidence="1 2">
    <name type="scientific">Naganishia friedmannii</name>
    <dbReference type="NCBI Taxonomy" id="89922"/>
    <lineage>
        <taxon>Eukaryota</taxon>
        <taxon>Fungi</taxon>
        <taxon>Dikarya</taxon>
        <taxon>Basidiomycota</taxon>
        <taxon>Agaricomycotina</taxon>
        <taxon>Tremellomycetes</taxon>
        <taxon>Filobasidiales</taxon>
        <taxon>Filobasidiaceae</taxon>
        <taxon>Naganishia</taxon>
    </lineage>
</organism>
<accession>A0ACC2VF39</accession>
<dbReference type="EMBL" id="JASBWT010000016">
    <property type="protein sequence ID" value="KAJ9097668.1"/>
    <property type="molecule type" value="Genomic_DNA"/>
</dbReference>
<comment type="caution">
    <text evidence="1">The sequence shown here is derived from an EMBL/GenBank/DDBJ whole genome shotgun (WGS) entry which is preliminary data.</text>
</comment>
<evidence type="ECO:0000313" key="2">
    <source>
        <dbReference type="Proteomes" id="UP001227268"/>
    </source>
</evidence>
<protein>
    <submittedName>
        <fullName evidence="1">Uncharacterized protein</fullName>
    </submittedName>
</protein>
<keyword evidence="2" id="KW-1185">Reference proteome</keyword>
<evidence type="ECO:0000313" key="1">
    <source>
        <dbReference type="EMBL" id="KAJ9097668.1"/>
    </source>
</evidence>